<dbReference type="EMBL" id="JACIFE010000003">
    <property type="protein sequence ID" value="MBB4076267.1"/>
    <property type="molecule type" value="Genomic_DNA"/>
</dbReference>
<keyword evidence="1" id="KW-0472">Membrane</keyword>
<evidence type="ECO:0000313" key="3">
    <source>
        <dbReference type="Proteomes" id="UP000585970"/>
    </source>
</evidence>
<gene>
    <name evidence="2" type="ORF">GGR08_000560</name>
</gene>
<sequence>MISSIITLIVLFFLLAVILNGLIWGIMVAISYLFIKHARLYCRVKKELKYVLNERDRILKQISQKSKETEFSM</sequence>
<protein>
    <submittedName>
        <fullName evidence="2">Uncharacterized protein</fullName>
    </submittedName>
</protein>
<feature type="transmembrane region" description="Helical" evidence="1">
    <location>
        <begin position="6"/>
        <end position="35"/>
    </location>
</feature>
<reference evidence="2 3" key="1">
    <citation type="submission" date="2020-08" db="EMBL/GenBank/DDBJ databases">
        <title>Genomic Encyclopedia of Type Strains, Phase IV (KMG-IV): sequencing the most valuable type-strain genomes for metagenomic binning, comparative biology and taxonomic classification.</title>
        <authorList>
            <person name="Goeker M."/>
        </authorList>
    </citation>
    <scope>NUCLEOTIDE SEQUENCE [LARGE SCALE GENOMIC DNA]</scope>
    <source>
        <strain evidence="2 3">DSM 100694</strain>
    </source>
</reference>
<name>A0A840E047_9HYPH</name>
<keyword evidence="3" id="KW-1185">Reference proteome</keyword>
<evidence type="ECO:0000313" key="2">
    <source>
        <dbReference type="EMBL" id="MBB4076267.1"/>
    </source>
</evidence>
<accession>A0A840E047</accession>
<keyword evidence="1" id="KW-1133">Transmembrane helix</keyword>
<dbReference type="Proteomes" id="UP000585970">
    <property type="component" value="Unassembled WGS sequence"/>
</dbReference>
<keyword evidence="1" id="KW-0812">Transmembrane</keyword>
<evidence type="ECO:0000256" key="1">
    <source>
        <dbReference type="SAM" id="Phobius"/>
    </source>
</evidence>
<organism evidence="2 3">
    <name type="scientific">Bartonella fuyuanensis</name>
    <dbReference type="NCBI Taxonomy" id="1460968"/>
    <lineage>
        <taxon>Bacteria</taxon>
        <taxon>Pseudomonadati</taxon>
        <taxon>Pseudomonadota</taxon>
        <taxon>Alphaproteobacteria</taxon>
        <taxon>Hyphomicrobiales</taxon>
        <taxon>Bartonellaceae</taxon>
        <taxon>Bartonella</taxon>
    </lineage>
</organism>
<proteinExistence type="predicted"/>
<comment type="caution">
    <text evidence="2">The sequence shown here is derived from an EMBL/GenBank/DDBJ whole genome shotgun (WGS) entry which is preliminary data.</text>
</comment>
<dbReference type="AlphaFoldDB" id="A0A840E047"/>